<gene>
    <name evidence="1" type="ORF">FRACYDRAFT_232230</name>
</gene>
<name>A0A1E7FVC0_9STRA</name>
<dbReference type="EMBL" id="KV784353">
    <property type="protein sequence ID" value="OEU22074.1"/>
    <property type="molecule type" value="Genomic_DNA"/>
</dbReference>
<protein>
    <submittedName>
        <fullName evidence="1">Uncharacterized protein</fullName>
    </submittedName>
</protein>
<dbReference type="KEGG" id="fcy:FRACYDRAFT_232230"/>
<reference evidence="1 2" key="1">
    <citation type="submission" date="2016-09" db="EMBL/GenBank/DDBJ databases">
        <title>Extensive genetic diversity and differential bi-allelic expression allows diatom success in the polar Southern Ocean.</title>
        <authorList>
            <consortium name="DOE Joint Genome Institute"/>
            <person name="Mock T."/>
            <person name="Otillar R.P."/>
            <person name="Strauss J."/>
            <person name="Dupont C."/>
            <person name="Frickenhaus S."/>
            <person name="Maumus F."/>
            <person name="Mcmullan M."/>
            <person name="Sanges R."/>
            <person name="Schmutz J."/>
            <person name="Toseland A."/>
            <person name="Valas R."/>
            <person name="Veluchamy A."/>
            <person name="Ward B.J."/>
            <person name="Allen A."/>
            <person name="Barry K."/>
            <person name="Falciatore A."/>
            <person name="Ferrante M."/>
            <person name="Fortunato A.E."/>
            <person name="Gloeckner G."/>
            <person name="Gruber A."/>
            <person name="Hipkin R."/>
            <person name="Janech M."/>
            <person name="Kroth P."/>
            <person name="Leese F."/>
            <person name="Lindquist E."/>
            <person name="Lyon B.R."/>
            <person name="Martin J."/>
            <person name="Mayer C."/>
            <person name="Parker M."/>
            <person name="Quesneville H."/>
            <person name="Raymond J."/>
            <person name="Uhlig C."/>
            <person name="Valentin K.U."/>
            <person name="Worden A.Z."/>
            <person name="Armbrust E.V."/>
            <person name="Bowler C."/>
            <person name="Green B."/>
            <person name="Moulton V."/>
            <person name="Van Oosterhout C."/>
            <person name="Grigoriev I."/>
        </authorList>
    </citation>
    <scope>NUCLEOTIDE SEQUENCE [LARGE SCALE GENOMIC DNA]</scope>
    <source>
        <strain evidence="1 2">CCMP1102</strain>
    </source>
</reference>
<sequence>MGFNAVGKVGRAIGGKIRDVVESVVKVAKSIVTGELEEKFTLLDRQETWEGGIIGDVVTLLLVFTFGYNMGCADNPDKVGFNFLFEYASDIVNCGCHNPGETGCPNCIQGATTCDPVNIPECVEARKKAIHALMNWTR</sequence>
<dbReference type="AlphaFoldDB" id="A0A1E7FVC0"/>
<dbReference type="Proteomes" id="UP000095751">
    <property type="component" value="Unassembled WGS sequence"/>
</dbReference>
<evidence type="ECO:0000313" key="2">
    <source>
        <dbReference type="Proteomes" id="UP000095751"/>
    </source>
</evidence>
<organism evidence="1 2">
    <name type="scientific">Fragilariopsis cylindrus CCMP1102</name>
    <dbReference type="NCBI Taxonomy" id="635003"/>
    <lineage>
        <taxon>Eukaryota</taxon>
        <taxon>Sar</taxon>
        <taxon>Stramenopiles</taxon>
        <taxon>Ochrophyta</taxon>
        <taxon>Bacillariophyta</taxon>
        <taxon>Bacillariophyceae</taxon>
        <taxon>Bacillariophycidae</taxon>
        <taxon>Bacillariales</taxon>
        <taxon>Bacillariaceae</taxon>
        <taxon>Fragilariopsis</taxon>
    </lineage>
</organism>
<dbReference type="InParanoid" id="A0A1E7FVC0"/>
<evidence type="ECO:0000313" key="1">
    <source>
        <dbReference type="EMBL" id="OEU22074.1"/>
    </source>
</evidence>
<accession>A0A1E7FVC0</accession>
<keyword evidence="2" id="KW-1185">Reference proteome</keyword>
<proteinExistence type="predicted"/>